<dbReference type="Proteomes" id="UP000253975">
    <property type="component" value="Unassembled WGS sequence"/>
</dbReference>
<accession>A0A369LJA2</accession>
<organism evidence="1 2">
    <name type="scientific">Slackia isoflavoniconvertens</name>
    <dbReference type="NCBI Taxonomy" id="572010"/>
    <lineage>
        <taxon>Bacteria</taxon>
        <taxon>Bacillati</taxon>
        <taxon>Actinomycetota</taxon>
        <taxon>Coriobacteriia</taxon>
        <taxon>Eggerthellales</taxon>
        <taxon>Eggerthellaceae</taxon>
        <taxon>Slackia</taxon>
    </lineage>
</organism>
<dbReference type="EMBL" id="PPTO01000005">
    <property type="protein sequence ID" value="RDB59400.1"/>
    <property type="molecule type" value="Genomic_DNA"/>
</dbReference>
<evidence type="ECO:0000313" key="1">
    <source>
        <dbReference type="EMBL" id="RDB59400.1"/>
    </source>
</evidence>
<comment type="caution">
    <text evidence="1">The sequence shown here is derived from an EMBL/GenBank/DDBJ whole genome shotgun (WGS) entry which is preliminary data.</text>
</comment>
<evidence type="ECO:0000313" key="2">
    <source>
        <dbReference type="Proteomes" id="UP000253975"/>
    </source>
</evidence>
<name>A0A369LJA2_9ACTN</name>
<protein>
    <submittedName>
        <fullName evidence="1">Antitoxin</fullName>
    </submittedName>
</protein>
<gene>
    <name evidence="1" type="ORF">C1881_04560</name>
</gene>
<reference evidence="1 2" key="1">
    <citation type="journal article" date="2018" name="Elife">
        <title>Discovery and characterization of a prevalent human gut bacterial enzyme sufficient for the inactivation of a family of plant toxins.</title>
        <authorList>
            <person name="Koppel N."/>
            <person name="Bisanz J.E."/>
            <person name="Pandelia M.E."/>
            <person name="Turnbaugh P.J."/>
            <person name="Balskus E.P."/>
        </authorList>
    </citation>
    <scope>NUCLEOTIDE SEQUENCE [LARGE SCALE GENOMIC DNA]</scope>
    <source>
        <strain evidence="1 2">OB21 GAM31</strain>
    </source>
</reference>
<proteinExistence type="predicted"/>
<dbReference type="AlphaFoldDB" id="A0A369LJA2"/>
<sequence length="174" mass="19572">MKTIDADGRALCKLQAQAFETSLGLSCASAVFVRRFMNSDVARRMDDEGFLSESNSPEGIVAEVEAQYGRSDYGSVKFSAEELHWMGYLYRYWACAFGMSSRAIYKIVGANELRSLFFAYHSLDPEQAIRRIAESKGIKLDEDPIEKGVAALRRIHEKRCYEYHFVGGEGGKSL</sequence>
<dbReference type="RefSeq" id="WP_114615348.1">
    <property type="nucleotide sequence ID" value="NZ_PPTO01000005.1"/>
</dbReference>